<protein>
    <submittedName>
        <fullName evidence="2">SnoaL-like protein</fullName>
    </submittedName>
</protein>
<dbReference type="AlphaFoldDB" id="A0A495JEC7"/>
<sequence>MITELQHAVENYAHALDELNVPALEAILTQDTTWTFTVPGQGVLGPVAGRTTVLDFVRDGHAAQTGRVRHQLSNVVVRTADANSAQVQAYLTQTRNTGGNVQVISTGVYTFGLRRSDSGWRIAELTLALDNALPGSVGGP</sequence>
<comment type="caution">
    <text evidence="2">The sequence shown here is derived from an EMBL/GenBank/DDBJ whole genome shotgun (WGS) entry which is preliminary data.</text>
</comment>
<dbReference type="Proteomes" id="UP000277671">
    <property type="component" value="Unassembled WGS sequence"/>
</dbReference>
<dbReference type="CDD" id="cd00531">
    <property type="entry name" value="NTF2_like"/>
    <property type="match status" value="1"/>
</dbReference>
<dbReference type="OrthoDB" id="7605094at2"/>
<dbReference type="SUPFAM" id="SSF54427">
    <property type="entry name" value="NTF2-like"/>
    <property type="match status" value="1"/>
</dbReference>
<name>A0A495JEC7_9ACTN</name>
<organism evidence="2 3">
    <name type="scientific">Micromonospora pisi</name>
    <dbReference type="NCBI Taxonomy" id="589240"/>
    <lineage>
        <taxon>Bacteria</taxon>
        <taxon>Bacillati</taxon>
        <taxon>Actinomycetota</taxon>
        <taxon>Actinomycetes</taxon>
        <taxon>Micromonosporales</taxon>
        <taxon>Micromonosporaceae</taxon>
        <taxon>Micromonospora</taxon>
    </lineage>
</organism>
<dbReference type="RefSeq" id="WP_121156061.1">
    <property type="nucleotide sequence ID" value="NZ_RBKT01000001.1"/>
</dbReference>
<keyword evidence="3" id="KW-1185">Reference proteome</keyword>
<dbReference type="Pfam" id="PF13577">
    <property type="entry name" value="SnoaL_4"/>
    <property type="match status" value="1"/>
</dbReference>
<evidence type="ECO:0000313" key="2">
    <source>
        <dbReference type="EMBL" id="RKR87356.1"/>
    </source>
</evidence>
<dbReference type="InterPro" id="IPR032710">
    <property type="entry name" value="NTF2-like_dom_sf"/>
</dbReference>
<dbReference type="EMBL" id="RBKT01000001">
    <property type="protein sequence ID" value="RKR87356.1"/>
    <property type="molecule type" value="Genomic_DNA"/>
</dbReference>
<evidence type="ECO:0000313" key="3">
    <source>
        <dbReference type="Proteomes" id="UP000277671"/>
    </source>
</evidence>
<accession>A0A495JEC7</accession>
<proteinExistence type="predicted"/>
<dbReference type="InterPro" id="IPR037401">
    <property type="entry name" value="SnoaL-like"/>
</dbReference>
<evidence type="ECO:0000259" key="1">
    <source>
        <dbReference type="Pfam" id="PF13577"/>
    </source>
</evidence>
<reference evidence="2 3" key="1">
    <citation type="submission" date="2018-10" db="EMBL/GenBank/DDBJ databases">
        <title>Sequencing the genomes of 1000 actinobacteria strains.</title>
        <authorList>
            <person name="Klenk H.-P."/>
        </authorList>
    </citation>
    <scope>NUCLEOTIDE SEQUENCE [LARGE SCALE GENOMIC DNA]</scope>
    <source>
        <strain evidence="2 3">DSM 45175</strain>
    </source>
</reference>
<feature type="domain" description="SnoaL-like" evidence="1">
    <location>
        <begin position="3"/>
        <end position="125"/>
    </location>
</feature>
<gene>
    <name evidence="2" type="ORF">BDK92_1631</name>
</gene>
<dbReference type="Gene3D" id="3.10.450.50">
    <property type="match status" value="1"/>
</dbReference>